<dbReference type="PANTHER" id="PTHR47053:SF1">
    <property type="entry name" value="MUREIN DD-ENDOPEPTIDASE MEPH-RELATED"/>
    <property type="match status" value="1"/>
</dbReference>
<organism evidence="6">
    <name type="scientific">uncultured Aureispira sp</name>
    <dbReference type="NCBI Taxonomy" id="1331704"/>
    <lineage>
        <taxon>Bacteria</taxon>
        <taxon>Pseudomonadati</taxon>
        <taxon>Bacteroidota</taxon>
        <taxon>Saprospiria</taxon>
        <taxon>Saprospirales</taxon>
        <taxon>Saprospiraceae</taxon>
        <taxon>Aureispira</taxon>
        <taxon>environmental samples</taxon>
    </lineage>
</organism>
<evidence type="ECO:0000256" key="3">
    <source>
        <dbReference type="ARBA" id="ARBA00022801"/>
    </source>
</evidence>
<dbReference type="InterPro" id="IPR051202">
    <property type="entry name" value="Peptidase_C40"/>
</dbReference>
<name>A0A6S6UKV0_9BACT</name>
<protein>
    <submittedName>
        <fullName evidence="6">Nlp/p60 protein</fullName>
    </submittedName>
</protein>
<accession>A0A6S6UKV0</accession>
<evidence type="ECO:0000256" key="4">
    <source>
        <dbReference type="ARBA" id="ARBA00022807"/>
    </source>
</evidence>
<dbReference type="Pfam" id="PF00877">
    <property type="entry name" value="NLPC_P60"/>
    <property type="match status" value="1"/>
</dbReference>
<evidence type="ECO:0000313" key="6">
    <source>
        <dbReference type="EMBL" id="CAA6829772.1"/>
    </source>
</evidence>
<dbReference type="Gene3D" id="3.90.1720.10">
    <property type="entry name" value="endopeptidase domain like (from Nostoc punctiforme)"/>
    <property type="match status" value="1"/>
</dbReference>
<dbReference type="InterPro" id="IPR000064">
    <property type="entry name" value="NLP_P60_dom"/>
</dbReference>
<dbReference type="GO" id="GO:0008234">
    <property type="term" value="F:cysteine-type peptidase activity"/>
    <property type="evidence" value="ECO:0007669"/>
    <property type="project" value="UniProtKB-KW"/>
</dbReference>
<dbReference type="EMBL" id="CACVAQ010000516">
    <property type="protein sequence ID" value="CAA6829772.1"/>
    <property type="molecule type" value="Genomic_DNA"/>
</dbReference>
<dbReference type="SUPFAM" id="SSF54001">
    <property type="entry name" value="Cysteine proteinases"/>
    <property type="match status" value="1"/>
</dbReference>
<comment type="similarity">
    <text evidence="1">Belongs to the peptidase C40 family.</text>
</comment>
<proteinExistence type="inferred from homology"/>
<sequence>MKYTQKSVATIVSAYFFLLIGTNVVLHATLTTSSSFSDTLSISDYSTSLLGTRSVVLSTEDVVSEDEMAEDETIVEERTPILIDHSDITGLKRIVLNRRKRNERKTNARLNRARNTNIEFAGPTSIPNTPIAYNAIFDSLSASGVRGNIIEEAKKYLGLKYIWGGTTPKGFDCSGFTSYVMAKKGVGIARSSRYQARQGKDIDISSAKTGDLVFFSKFGKGGRVTHVAMVVDNKKDGVYIIHSTRRGIVVDNLSESSYWNPKALYAKDVISKEQG</sequence>
<evidence type="ECO:0000256" key="2">
    <source>
        <dbReference type="ARBA" id="ARBA00022670"/>
    </source>
</evidence>
<evidence type="ECO:0000256" key="1">
    <source>
        <dbReference type="ARBA" id="ARBA00007074"/>
    </source>
</evidence>
<feature type="domain" description="NlpC/P60" evidence="5">
    <location>
        <begin position="143"/>
        <end position="270"/>
    </location>
</feature>
<keyword evidence="4" id="KW-0788">Thiol protease</keyword>
<dbReference type="PROSITE" id="PS51935">
    <property type="entry name" value="NLPC_P60"/>
    <property type="match status" value="1"/>
</dbReference>
<dbReference type="PANTHER" id="PTHR47053">
    <property type="entry name" value="MUREIN DD-ENDOPEPTIDASE MEPH-RELATED"/>
    <property type="match status" value="1"/>
</dbReference>
<dbReference type="InterPro" id="IPR038765">
    <property type="entry name" value="Papain-like_cys_pep_sf"/>
</dbReference>
<reference evidence="6" key="1">
    <citation type="submission" date="2020-01" db="EMBL/GenBank/DDBJ databases">
        <authorList>
            <person name="Meier V. D."/>
            <person name="Meier V D."/>
        </authorList>
    </citation>
    <scope>NUCLEOTIDE SEQUENCE</scope>
    <source>
        <strain evidence="6">HLG_WM_MAG_10</strain>
    </source>
</reference>
<evidence type="ECO:0000259" key="5">
    <source>
        <dbReference type="PROSITE" id="PS51935"/>
    </source>
</evidence>
<dbReference type="GO" id="GO:0006508">
    <property type="term" value="P:proteolysis"/>
    <property type="evidence" value="ECO:0007669"/>
    <property type="project" value="UniProtKB-KW"/>
</dbReference>
<gene>
    <name evidence="6" type="ORF">HELGO_WM25520</name>
</gene>
<keyword evidence="3" id="KW-0378">Hydrolase</keyword>
<keyword evidence="2" id="KW-0645">Protease</keyword>
<dbReference type="AlphaFoldDB" id="A0A6S6UKV0"/>